<protein>
    <submittedName>
        <fullName evidence="2">Cobalamin B12-binding protein</fullName>
    </submittedName>
</protein>
<evidence type="ECO:0000313" key="2">
    <source>
        <dbReference type="EMBL" id="KEO90157.1"/>
    </source>
</evidence>
<dbReference type="EMBL" id="JMIW01000003">
    <property type="protein sequence ID" value="KEO90157.1"/>
    <property type="molecule type" value="Genomic_DNA"/>
</dbReference>
<dbReference type="InterPro" id="IPR003759">
    <property type="entry name" value="Cbl-bd_cap"/>
</dbReference>
<dbReference type="SUPFAM" id="SSF52242">
    <property type="entry name" value="Cobalamin (vitamin B12)-binding domain"/>
    <property type="match status" value="1"/>
</dbReference>
<dbReference type="STRING" id="1044.EH31_08675"/>
<name>A0A074MX52_ERYLO</name>
<dbReference type="AlphaFoldDB" id="A0A074MX52"/>
<proteinExistence type="predicted"/>
<dbReference type="eggNOG" id="COG5012">
    <property type="taxonomic scope" value="Bacteria"/>
</dbReference>
<evidence type="ECO:0000313" key="3">
    <source>
        <dbReference type="Proteomes" id="UP000027647"/>
    </source>
</evidence>
<keyword evidence="3" id="KW-1185">Reference proteome</keyword>
<dbReference type="GO" id="GO:0046872">
    <property type="term" value="F:metal ion binding"/>
    <property type="evidence" value="ECO:0007669"/>
    <property type="project" value="InterPro"/>
</dbReference>
<reference evidence="2 3" key="1">
    <citation type="submission" date="2014-04" db="EMBL/GenBank/DDBJ databases">
        <title>A comprehensive comparison of genomes of Erythrobacter spp. strains.</title>
        <authorList>
            <person name="Zheng Q."/>
        </authorList>
    </citation>
    <scope>NUCLEOTIDE SEQUENCE [LARGE SCALE GENOMIC DNA]</scope>
    <source>
        <strain evidence="2 3">DSM 6997</strain>
    </source>
</reference>
<dbReference type="InterPro" id="IPR006158">
    <property type="entry name" value="Cobalamin-bd"/>
</dbReference>
<dbReference type="Gene3D" id="3.40.50.280">
    <property type="entry name" value="Cobalamin-binding domain"/>
    <property type="match status" value="1"/>
</dbReference>
<sequence>MGATLGGAIRREEASGSRASKVLSDFQHKALPGRRITPEEAQQFSQLPLTVGADGLLSEIDHLMEQGVTVDTIYIDLLAPAARRMGELWEEDQCDFVDVTMGLWRLQEVLHEISSRTPSRSALLEPGARRAMFLPMPGDQHFLGPQMLEDVFARSGWDTLVMTKPLRRDVLNLLSNTRFDLVGLTLSRDCPSAAVKSIIRAVRSVSRNEHISILVGGHMINQNPALVAEVGADGTGADARSALEVAEALVQSAKVRAQTLK</sequence>
<organism evidence="2 3">
    <name type="scientific">Erythrobacter longus</name>
    <dbReference type="NCBI Taxonomy" id="1044"/>
    <lineage>
        <taxon>Bacteria</taxon>
        <taxon>Pseudomonadati</taxon>
        <taxon>Pseudomonadota</taxon>
        <taxon>Alphaproteobacteria</taxon>
        <taxon>Sphingomonadales</taxon>
        <taxon>Erythrobacteraceae</taxon>
        <taxon>Erythrobacter/Porphyrobacter group</taxon>
        <taxon>Erythrobacter</taxon>
    </lineage>
</organism>
<dbReference type="PROSITE" id="PS51332">
    <property type="entry name" value="B12_BINDING"/>
    <property type="match status" value="1"/>
</dbReference>
<dbReference type="GO" id="GO:0031419">
    <property type="term" value="F:cobalamin binding"/>
    <property type="evidence" value="ECO:0007669"/>
    <property type="project" value="InterPro"/>
</dbReference>
<dbReference type="Pfam" id="PF02607">
    <property type="entry name" value="B12-binding_2"/>
    <property type="match status" value="1"/>
</dbReference>
<gene>
    <name evidence="2" type="ORF">EH31_08675</name>
</gene>
<dbReference type="InterPro" id="IPR036724">
    <property type="entry name" value="Cobalamin-bd_sf"/>
</dbReference>
<evidence type="ECO:0000259" key="1">
    <source>
        <dbReference type="PROSITE" id="PS51332"/>
    </source>
</evidence>
<accession>A0A074MX52</accession>
<dbReference type="Proteomes" id="UP000027647">
    <property type="component" value="Unassembled WGS sequence"/>
</dbReference>
<feature type="domain" description="B12-binding" evidence="1">
    <location>
        <begin position="128"/>
        <end position="260"/>
    </location>
</feature>
<comment type="caution">
    <text evidence="2">The sequence shown here is derived from an EMBL/GenBank/DDBJ whole genome shotgun (WGS) entry which is preliminary data.</text>
</comment>